<evidence type="ECO:0000256" key="1">
    <source>
        <dbReference type="SAM" id="MobiDB-lite"/>
    </source>
</evidence>
<evidence type="ECO:0000313" key="3">
    <source>
        <dbReference type="Proteomes" id="UP000299102"/>
    </source>
</evidence>
<dbReference type="PANTHER" id="PTHR45913">
    <property type="entry name" value="EPM2A-INTERACTING PROTEIN 1"/>
    <property type="match status" value="1"/>
</dbReference>
<dbReference type="PANTHER" id="PTHR45913:SF19">
    <property type="entry name" value="LOW QUALITY PROTEIN: ZINC FINGER BED DOMAIN-CONTAINING PROTEIN 5-LIKE"/>
    <property type="match status" value="1"/>
</dbReference>
<accession>A0A4C1TSQ6</accession>
<name>A0A4C1TSQ6_EUMVA</name>
<gene>
    <name evidence="2" type="primary">ZBED5</name>
    <name evidence="2" type="ORF">EVAR_8082_1</name>
</gene>
<proteinExistence type="predicted"/>
<feature type="compositionally biased region" description="Basic and acidic residues" evidence="1">
    <location>
        <begin position="95"/>
        <end position="104"/>
    </location>
</feature>
<keyword evidence="3" id="KW-1185">Reference proteome</keyword>
<comment type="caution">
    <text evidence="2">The sequence shown here is derived from an EMBL/GenBank/DDBJ whole genome shotgun (WGS) entry which is preliminary data.</text>
</comment>
<dbReference type="Proteomes" id="UP000299102">
    <property type="component" value="Unassembled WGS sequence"/>
</dbReference>
<organism evidence="2 3">
    <name type="scientific">Eumeta variegata</name>
    <name type="common">Bagworm moth</name>
    <name type="synonym">Eumeta japonica</name>
    <dbReference type="NCBI Taxonomy" id="151549"/>
    <lineage>
        <taxon>Eukaryota</taxon>
        <taxon>Metazoa</taxon>
        <taxon>Ecdysozoa</taxon>
        <taxon>Arthropoda</taxon>
        <taxon>Hexapoda</taxon>
        <taxon>Insecta</taxon>
        <taxon>Pterygota</taxon>
        <taxon>Neoptera</taxon>
        <taxon>Endopterygota</taxon>
        <taxon>Lepidoptera</taxon>
        <taxon>Glossata</taxon>
        <taxon>Ditrysia</taxon>
        <taxon>Tineoidea</taxon>
        <taxon>Psychidae</taxon>
        <taxon>Oiketicinae</taxon>
        <taxon>Eumeta</taxon>
    </lineage>
</organism>
<protein>
    <submittedName>
        <fullName evidence="2">Zinc finger BED domain-containing protein 5</fullName>
    </submittedName>
</protein>
<dbReference type="STRING" id="151549.A0A4C1TSQ6"/>
<reference evidence="2 3" key="1">
    <citation type="journal article" date="2019" name="Commun. Biol.">
        <title>The bagworm genome reveals a unique fibroin gene that provides high tensile strength.</title>
        <authorList>
            <person name="Kono N."/>
            <person name="Nakamura H."/>
            <person name="Ohtoshi R."/>
            <person name="Tomita M."/>
            <person name="Numata K."/>
            <person name="Arakawa K."/>
        </authorList>
    </citation>
    <scope>NUCLEOTIDE SEQUENCE [LARGE SCALE GENOMIC DNA]</scope>
</reference>
<sequence>MDESTDVAGLAILLVIVRYPYESSFEEDMPMCSPLPTNTTGEEICNKINIFFEENNLSWNDCIDICTDGVKAMTGLISEEGNRNQNSRQVEMNNEDQRQDHDGQDVVSRYERCRDPFYVHTVVTEEENFPQ</sequence>
<dbReference type="OrthoDB" id="1101576at2759"/>
<dbReference type="AlphaFoldDB" id="A0A4C1TSQ6"/>
<evidence type="ECO:0000313" key="2">
    <source>
        <dbReference type="EMBL" id="GBP17009.1"/>
    </source>
</evidence>
<feature type="compositionally biased region" description="Polar residues" evidence="1">
    <location>
        <begin position="83"/>
        <end position="92"/>
    </location>
</feature>
<dbReference type="EMBL" id="BGZK01000084">
    <property type="protein sequence ID" value="GBP17009.1"/>
    <property type="molecule type" value="Genomic_DNA"/>
</dbReference>
<feature type="region of interest" description="Disordered" evidence="1">
    <location>
        <begin position="78"/>
        <end position="104"/>
    </location>
</feature>